<evidence type="ECO:0000313" key="4">
    <source>
        <dbReference type="Proteomes" id="UP001247542"/>
    </source>
</evidence>
<evidence type="ECO:0000313" key="3">
    <source>
        <dbReference type="EMBL" id="MDT3767605.1"/>
    </source>
</evidence>
<dbReference type="InterPro" id="IPR011008">
    <property type="entry name" value="Dimeric_a/b-barrel"/>
</dbReference>
<dbReference type="Proteomes" id="UP001247542">
    <property type="component" value="Unassembled WGS sequence"/>
</dbReference>
<dbReference type="SUPFAM" id="SSF54909">
    <property type="entry name" value="Dimeric alpha+beta barrel"/>
    <property type="match status" value="1"/>
</dbReference>
<accession>A0ABU3IB51</accession>
<reference evidence="3 4" key="1">
    <citation type="submission" date="2023-06" db="EMBL/GenBank/DDBJ databases">
        <title>Draft genome sequence of Gleimia hominis type strain CCUG 57540T.</title>
        <authorList>
            <person name="Salva-Serra F."/>
            <person name="Cardew S."/>
            <person name="Jensie Markopoulos S."/>
            <person name="Ohlen M."/>
            <person name="Inganas E."/>
            <person name="Svensson-Stadler L."/>
            <person name="Moore E.R.B."/>
        </authorList>
    </citation>
    <scope>NUCLEOTIDE SEQUENCE [LARGE SCALE GENOMIC DNA]</scope>
    <source>
        <strain evidence="3 4">CCUG 57540</strain>
    </source>
</reference>
<protein>
    <submittedName>
        <fullName evidence="3">YciI family protein</fullName>
    </submittedName>
</protein>
<evidence type="ECO:0000256" key="1">
    <source>
        <dbReference type="ARBA" id="ARBA00007689"/>
    </source>
</evidence>
<keyword evidence="4" id="KW-1185">Reference proteome</keyword>
<name>A0ABU3IB51_9ACTO</name>
<feature type="domain" description="YCII-related" evidence="2">
    <location>
        <begin position="4"/>
        <end position="88"/>
    </location>
</feature>
<dbReference type="Gene3D" id="3.30.70.1060">
    <property type="entry name" value="Dimeric alpha+beta barrel"/>
    <property type="match status" value="1"/>
</dbReference>
<sequence>MPIYAVTYEYEPSTQTFLNELRHSHRSYLRGLNAQGKLISSGHLRDATFAGALLLMHTATAREAQELLEKDPFFSQGLVRRIIIREWEPTIGEMAEKFETPADFPQPNP</sequence>
<evidence type="ECO:0000259" key="2">
    <source>
        <dbReference type="Pfam" id="PF03795"/>
    </source>
</evidence>
<comment type="caution">
    <text evidence="3">The sequence shown here is derived from an EMBL/GenBank/DDBJ whole genome shotgun (WGS) entry which is preliminary data.</text>
</comment>
<dbReference type="Pfam" id="PF03795">
    <property type="entry name" value="YCII"/>
    <property type="match status" value="1"/>
</dbReference>
<organism evidence="3 4">
    <name type="scientific">Gleimia hominis</name>
    <dbReference type="NCBI Taxonomy" id="595468"/>
    <lineage>
        <taxon>Bacteria</taxon>
        <taxon>Bacillati</taxon>
        <taxon>Actinomycetota</taxon>
        <taxon>Actinomycetes</taxon>
        <taxon>Actinomycetales</taxon>
        <taxon>Actinomycetaceae</taxon>
        <taxon>Gleimia</taxon>
    </lineage>
</organism>
<gene>
    <name evidence="3" type="ORF">QS713_05955</name>
</gene>
<dbReference type="InterPro" id="IPR005545">
    <property type="entry name" value="YCII"/>
</dbReference>
<dbReference type="RefSeq" id="WP_313273310.1">
    <property type="nucleotide sequence ID" value="NZ_JASXSX010000001.1"/>
</dbReference>
<comment type="similarity">
    <text evidence="1">Belongs to the YciI family.</text>
</comment>
<dbReference type="EMBL" id="JASXSX010000001">
    <property type="protein sequence ID" value="MDT3767605.1"/>
    <property type="molecule type" value="Genomic_DNA"/>
</dbReference>
<proteinExistence type="inferred from homology"/>